<keyword evidence="18" id="KW-0998">Cell outer membrane</keyword>
<keyword evidence="9" id="KW-1134">Transmembrane beta strand</keyword>
<evidence type="ECO:0000256" key="3">
    <source>
        <dbReference type="ARBA" id="ARBA00001913"/>
    </source>
</evidence>
<evidence type="ECO:0000256" key="5">
    <source>
        <dbReference type="ARBA" id="ARBA00010525"/>
    </source>
</evidence>
<comment type="similarity">
    <text evidence="5">Belongs to the phospholipase A1 family.</text>
</comment>
<keyword evidence="12" id="KW-0732">Signal</keyword>
<protein>
    <recommendedName>
        <fullName evidence="19">Phosphatidylcholine 1-acylhydrolase</fullName>
        <ecNumber evidence="7">3.1.1.32</ecNumber>
        <ecNumber evidence="8">3.1.1.4</ecNumber>
    </recommendedName>
</protein>
<evidence type="ECO:0000256" key="13">
    <source>
        <dbReference type="ARBA" id="ARBA00022801"/>
    </source>
</evidence>
<evidence type="ECO:0000256" key="8">
    <source>
        <dbReference type="ARBA" id="ARBA00013278"/>
    </source>
</evidence>
<gene>
    <name evidence="20" type="ORF">GALL_66210</name>
</gene>
<evidence type="ECO:0000256" key="16">
    <source>
        <dbReference type="ARBA" id="ARBA00023098"/>
    </source>
</evidence>
<comment type="caution">
    <text evidence="20">The sequence shown here is derived from an EMBL/GenBank/DDBJ whole genome shotgun (WGS) entry which is preliminary data.</text>
</comment>
<keyword evidence="10" id="KW-0812">Transmembrane</keyword>
<comment type="subcellular location">
    <subcellularLocation>
        <location evidence="4">Cell outer membrane</location>
        <topology evidence="4">Multi-pass membrane protein</topology>
    </subcellularLocation>
</comment>
<keyword evidence="13 20" id="KW-0378">Hydrolase</keyword>
<dbReference type="InterPro" id="IPR003187">
    <property type="entry name" value="PLipase_A1"/>
</dbReference>
<dbReference type="PANTHER" id="PTHR40457">
    <property type="entry name" value="PHOSPHOLIPASE A1"/>
    <property type="match status" value="1"/>
</dbReference>
<reference evidence="20" key="1">
    <citation type="submission" date="2016-10" db="EMBL/GenBank/DDBJ databases">
        <title>Sequence of Gallionella enrichment culture.</title>
        <authorList>
            <person name="Poehlein A."/>
            <person name="Muehling M."/>
            <person name="Daniel R."/>
        </authorList>
    </citation>
    <scope>NUCLEOTIDE SEQUENCE</scope>
</reference>
<comment type="subunit">
    <text evidence="6">Homodimer; dimerization is reversible, and the dimeric form is the active one.</text>
</comment>
<dbReference type="GO" id="GO:0016042">
    <property type="term" value="P:lipid catabolic process"/>
    <property type="evidence" value="ECO:0007669"/>
    <property type="project" value="UniProtKB-KW"/>
</dbReference>
<keyword evidence="11" id="KW-0479">Metal-binding</keyword>
<evidence type="ECO:0000256" key="12">
    <source>
        <dbReference type="ARBA" id="ARBA00022729"/>
    </source>
</evidence>
<dbReference type="EC" id="3.1.1.4" evidence="8"/>
<keyword evidence="17" id="KW-0472">Membrane</keyword>
<keyword evidence="14" id="KW-0106">Calcium</keyword>
<sequence length="326" mass="37309">MHRTLACTFFCASVTTLAYAENSAMDACAKIANKNDRLKCYDQAATVKPPPRSYLTRAWDLDGQGNPDASGIRRLEPYRKNYLLMRHTSNINSSPSSPAPNHTVLTPYPYQGEEIKFQYSVKSEIGNYRDLEFLGFKNFRVWGAFTQQSFWQAFNVGASSPFRDSNYEPELIGTFGTGNAQGWKLLNLGLSHQSNGRNNPESRSWNRLYVQGGWEWDDFYMTGRGWWRIPENAAKDDNPDMVNYMGRAELVTHWLPDRDDEVILLLRSNLDPHGHKGFMQLDWASPFKLGLSSQLNLQFTTGYGDSLIDYNHWQTTIGIGIVFKEW</sequence>
<dbReference type="Pfam" id="PF02253">
    <property type="entry name" value="PLA1"/>
    <property type="match status" value="1"/>
</dbReference>
<dbReference type="GO" id="GO:0004623">
    <property type="term" value="F:phospholipase A2 activity"/>
    <property type="evidence" value="ECO:0007669"/>
    <property type="project" value="UniProtKB-EC"/>
</dbReference>
<evidence type="ECO:0000256" key="7">
    <source>
        <dbReference type="ARBA" id="ARBA00013179"/>
    </source>
</evidence>
<evidence type="ECO:0000256" key="10">
    <source>
        <dbReference type="ARBA" id="ARBA00022692"/>
    </source>
</evidence>
<keyword evidence="16" id="KW-0443">Lipid metabolism</keyword>
<comment type="cofactor">
    <cofactor evidence="3">
        <name>Ca(2+)</name>
        <dbReference type="ChEBI" id="CHEBI:29108"/>
    </cofactor>
</comment>
<dbReference type="GO" id="GO:0009279">
    <property type="term" value="C:cell outer membrane"/>
    <property type="evidence" value="ECO:0007669"/>
    <property type="project" value="UniProtKB-SubCell"/>
</dbReference>
<organism evidence="20">
    <name type="scientific">mine drainage metagenome</name>
    <dbReference type="NCBI Taxonomy" id="410659"/>
    <lineage>
        <taxon>unclassified sequences</taxon>
        <taxon>metagenomes</taxon>
        <taxon>ecological metagenomes</taxon>
    </lineage>
</organism>
<dbReference type="PANTHER" id="PTHR40457:SF1">
    <property type="entry name" value="PHOSPHOLIPASE A1"/>
    <property type="match status" value="1"/>
</dbReference>
<dbReference type="GO" id="GO:0008970">
    <property type="term" value="F:phospholipase A1 activity"/>
    <property type="evidence" value="ECO:0007669"/>
    <property type="project" value="UniProtKB-EC"/>
</dbReference>
<dbReference type="GO" id="GO:0046872">
    <property type="term" value="F:metal ion binding"/>
    <property type="evidence" value="ECO:0007669"/>
    <property type="project" value="UniProtKB-KW"/>
</dbReference>
<evidence type="ECO:0000256" key="1">
    <source>
        <dbReference type="ARBA" id="ARBA00000111"/>
    </source>
</evidence>
<evidence type="ECO:0000256" key="9">
    <source>
        <dbReference type="ARBA" id="ARBA00022452"/>
    </source>
</evidence>
<evidence type="ECO:0000256" key="6">
    <source>
        <dbReference type="ARBA" id="ARBA00011702"/>
    </source>
</evidence>
<dbReference type="PRINTS" id="PR01486">
    <property type="entry name" value="PHPHLIPASEA1"/>
</dbReference>
<evidence type="ECO:0000256" key="4">
    <source>
        <dbReference type="ARBA" id="ARBA00004571"/>
    </source>
</evidence>
<dbReference type="EC" id="3.1.1.32" evidence="7"/>
<proteinExistence type="inferred from homology"/>
<accession>A0A1J5T645</accession>
<comment type="catalytic activity">
    <reaction evidence="1">
        <text>a 1,2-diacyl-sn-glycero-3-phosphocholine + H2O = a 2-acyl-sn-glycero-3-phosphocholine + a fatty acid + H(+)</text>
        <dbReference type="Rhea" id="RHEA:18689"/>
        <dbReference type="ChEBI" id="CHEBI:15377"/>
        <dbReference type="ChEBI" id="CHEBI:15378"/>
        <dbReference type="ChEBI" id="CHEBI:28868"/>
        <dbReference type="ChEBI" id="CHEBI:57643"/>
        <dbReference type="ChEBI" id="CHEBI:57875"/>
        <dbReference type="EC" id="3.1.1.32"/>
    </reaction>
</comment>
<evidence type="ECO:0000313" key="20">
    <source>
        <dbReference type="EMBL" id="OIR11765.1"/>
    </source>
</evidence>
<dbReference type="SUPFAM" id="SSF56931">
    <property type="entry name" value="Outer membrane phospholipase A (OMPLA)"/>
    <property type="match status" value="1"/>
</dbReference>
<name>A0A1J5T645_9ZZZZ</name>
<dbReference type="EMBL" id="MLJW01000019">
    <property type="protein sequence ID" value="OIR11765.1"/>
    <property type="molecule type" value="Genomic_DNA"/>
</dbReference>
<keyword evidence="15" id="KW-0442">Lipid degradation</keyword>
<evidence type="ECO:0000256" key="14">
    <source>
        <dbReference type="ARBA" id="ARBA00022837"/>
    </source>
</evidence>
<evidence type="ECO:0000256" key="19">
    <source>
        <dbReference type="ARBA" id="ARBA00032375"/>
    </source>
</evidence>
<comment type="catalytic activity">
    <reaction evidence="2">
        <text>a 1,2-diacyl-sn-glycero-3-phosphocholine + H2O = a 1-acyl-sn-glycero-3-phosphocholine + a fatty acid + H(+)</text>
        <dbReference type="Rhea" id="RHEA:15801"/>
        <dbReference type="ChEBI" id="CHEBI:15377"/>
        <dbReference type="ChEBI" id="CHEBI:15378"/>
        <dbReference type="ChEBI" id="CHEBI:28868"/>
        <dbReference type="ChEBI" id="CHEBI:57643"/>
        <dbReference type="ChEBI" id="CHEBI:58168"/>
        <dbReference type="EC" id="3.1.1.4"/>
    </reaction>
</comment>
<evidence type="ECO:0000256" key="15">
    <source>
        <dbReference type="ARBA" id="ARBA00022963"/>
    </source>
</evidence>
<dbReference type="InterPro" id="IPR036541">
    <property type="entry name" value="PLipase_A1_sf"/>
</dbReference>
<evidence type="ECO:0000256" key="18">
    <source>
        <dbReference type="ARBA" id="ARBA00023237"/>
    </source>
</evidence>
<evidence type="ECO:0000256" key="17">
    <source>
        <dbReference type="ARBA" id="ARBA00023136"/>
    </source>
</evidence>
<evidence type="ECO:0000256" key="2">
    <source>
        <dbReference type="ARBA" id="ARBA00001604"/>
    </source>
</evidence>
<evidence type="ECO:0000256" key="11">
    <source>
        <dbReference type="ARBA" id="ARBA00022723"/>
    </source>
</evidence>
<dbReference type="Gene3D" id="2.40.230.10">
    <property type="entry name" value="Phospholipase A1"/>
    <property type="match status" value="1"/>
</dbReference>
<dbReference type="AlphaFoldDB" id="A0A1J5T645"/>